<organism evidence="1 2">
    <name type="scientific">Handroanthus impetiginosus</name>
    <dbReference type="NCBI Taxonomy" id="429701"/>
    <lineage>
        <taxon>Eukaryota</taxon>
        <taxon>Viridiplantae</taxon>
        <taxon>Streptophyta</taxon>
        <taxon>Embryophyta</taxon>
        <taxon>Tracheophyta</taxon>
        <taxon>Spermatophyta</taxon>
        <taxon>Magnoliopsida</taxon>
        <taxon>eudicotyledons</taxon>
        <taxon>Gunneridae</taxon>
        <taxon>Pentapetalae</taxon>
        <taxon>asterids</taxon>
        <taxon>lamiids</taxon>
        <taxon>Lamiales</taxon>
        <taxon>Bignoniaceae</taxon>
        <taxon>Crescentiina</taxon>
        <taxon>Tabebuia alliance</taxon>
        <taxon>Handroanthus</taxon>
    </lineage>
</organism>
<reference evidence="2" key="1">
    <citation type="journal article" date="2018" name="Gigascience">
        <title>Genome assembly of the Pink Ipe (Handroanthus impetiginosus, Bignoniaceae), a highly valued, ecologically keystone Neotropical timber forest tree.</title>
        <authorList>
            <person name="Silva-Junior O.B."/>
            <person name="Grattapaglia D."/>
            <person name="Novaes E."/>
            <person name="Collevatti R.G."/>
        </authorList>
    </citation>
    <scope>NUCLEOTIDE SEQUENCE [LARGE SCALE GENOMIC DNA]</scope>
    <source>
        <strain evidence="2">cv. UFG-1</strain>
    </source>
</reference>
<keyword evidence="2" id="KW-1185">Reference proteome</keyword>
<name>A0A2G9FVG4_9LAMI</name>
<accession>A0A2G9FVG4</accession>
<sequence length="68" mass="7855">MFQLSLFGAHHVASVLVVVGDNAHSKFLSFKAQSTLRQCIFEILYCIYEYWLHLSYKDAMGLQIIVLF</sequence>
<comment type="caution">
    <text evidence="1">The sequence shown here is derived from an EMBL/GenBank/DDBJ whole genome shotgun (WGS) entry which is preliminary data.</text>
</comment>
<protein>
    <submittedName>
        <fullName evidence="1">Uncharacterized protein</fullName>
    </submittedName>
</protein>
<dbReference type="Proteomes" id="UP000231279">
    <property type="component" value="Unassembled WGS sequence"/>
</dbReference>
<evidence type="ECO:0000313" key="1">
    <source>
        <dbReference type="EMBL" id="PIM97085.1"/>
    </source>
</evidence>
<evidence type="ECO:0000313" key="2">
    <source>
        <dbReference type="Proteomes" id="UP000231279"/>
    </source>
</evidence>
<dbReference type="AlphaFoldDB" id="A0A2G9FVG4"/>
<dbReference type="EMBL" id="NKXS01011058">
    <property type="protein sequence ID" value="PIM97085.1"/>
    <property type="molecule type" value="Genomic_DNA"/>
</dbReference>
<gene>
    <name evidence="1" type="ORF">CDL12_30452</name>
</gene>
<proteinExistence type="predicted"/>